<dbReference type="EMBL" id="AP025591">
    <property type="protein sequence ID" value="BDG04424.1"/>
    <property type="molecule type" value="Genomic_DNA"/>
</dbReference>
<evidence type="ECO:0000259" key="1">
    <source>
        <dbReference type="PROSITE" id="PS50801"/>
    </source>
</evidence>
<dbReference type="SUPFAM" id="SSF52091">
    <property type="entry name" value="SpoIIaa-like"/>
    <property type="match status" value="1"/>
</dbReference>
<dbReference type="PROSITE" id="PS50801">
    <property type="entry name" value="STAS"/>
    <property type="match status" value="1"/>
</dbReference>
<keyword evidence="3" id="KW-1185">Reference proteome</keyword>
<protein>
    <recommendedName>
        <fullName evidence="1">STAS domain-containing protein</fullName>
    </recommendedName>
</protein>
<evidence type="ECO:0000313" key="3">
    <source>
        <dbReference type="Proteomes" id="UP001162891"/>
    </source>
</evidence>
<feature type="domain" description="STAS" evidence="1">
    <location>
        <begin position="10"/>
        <end position="97"/>
    </location>
</feature>
<dbReference type="InterPro" id="IPR002645">
    <property type="entry name" value="STAS_dom"/>
</dbReference>
<dbReference type="InterPro" id="IPR058548">
    <property type="entry name" value="MlaB-like_STAS"/>
</dbReference>
<organism evidence="2 3">
    <name type="scientific">Anaeromyxobacter oryzae</name>
    <dbReference type="NCBI Taxonomy" id="2918170"/>
    <lineage>
        <taxon>Bacteria</taxon>
        <taxon>Pseudomonadati</taxon>
        <taxon>Myxococcota</taxon>
        <taxon>Myxococcia</taxon>
        <taxon>Myxococcales</taxon>
        <taxon>Cystobacterineae</taxon>
        <taxon>Anaeromyxobacteraceae</taxon>
        <taxon>Anaeromyxobacter</taxon>
    </lineage>
</organism>
<evidence type="ECO:0000313" key="2">
    <source>
        <dbReference type="EMBL" id="BDG04424.1"/>
    </source>
</evidence>
<dbReference type="RefSeq" id="WP_248352793.1">
    <property type="nucleotide sequence ID" value="NZ_AP025591.1"/>
</dbReference>
<reference evidence="3" key="1">
    <citation type="journal article" date="2022" name="Int. J. Syst. Evol. Microbiol.">
        <title>Anaeromyxobacter oryzae sp. nov., Anaeromyxobacter diazotrophicus sp. nov. and Anaeromyxobacter paludicola sp. nov., isolated from paddy soils.</title>
        <authorList>
            <person name="Itoh H."/>
            <person name="Xu Z."/>
            <person name="Mise K."/>
            <person name="Masuda Y."/>
            <person name="Ushijima N."/>
            <person name="Hayakawa C."/>
            <person name="Shiratori Y."/>
            <person name="Senoo K."/>
        </authorList>
    </citation>
    <scope>NUCLEOTIDE SEQUENCE [LARGE SCALE GENOMIC DNA]</scope>
    <source>
        <strain evidence="3">Red232</strain>
    </source>
</reference>
<sequence>MQETKTTPRLIRLDGVLDASAADRLAELLADPASDGDVRVDLSHVRAFDDFAVMVLGRALAACGARVTVQGLREHHVRLLRYLGITPGLGEPARARA</sequence>
<dbReference type="InterPro" id="IPR036513">
    <property type="entry name" value="STAS_dom_sf"/>
</dbReference>
<accession>A0ABN6MX50</accession>
<name>A0ABN6MX50_9BACT</name>
<dbReference type="Gene3D" id="3.30.750.24">
    <property type="entry name" value="STAS domain"/>
    <property type="match status" value="1"/>
</dbReference>
<dbReference type="Proteomes" id="UP001162891">
    <property type="component" value="Chromosome"/>
</dbReference>
<proteinExistence type="predicted"/>
<dbReference type="Pfam" id="PF13466">
    <property type="entry name" value="STAS_2"/>
    <property type="match status" value="1"/>
</dbReference>
<gene>
    <name evidence="2" type="ORF">AMOR_34200</name>
</gene>